<name>A0A2N7U916_9GAMM</name>
<dbReference type="Proteomes" id="UP000235803">
    <property type="component" value="Unassembled WGS sequence"/>
</dbReference>
<feature type="domain" description="AB hydrolase-1" evidence="1">
    <location>
        <begin position="4"/>
        <end position="229"/>
    </location>
</feature>
<dbReference type="EMBL" id="PNRF01000010">
    <property type="protein sequence ID" value="PMR76908.1"/>
    <property type="molecule type" value="Genomic_DNA"/>
</dbReference>
<gene>
    <name evidence="2" type="ORF">C1H69_04190</name>
</gene>
<dbReference type="RefSeq" id="WP_102652158.1">
    <property type="nucleotide sequence ID" value="NZ_PNRF01000010.1"/>
</dbReference>
<keyword evidence="3" id="KW-1185">Reference proteome</keyword>
<dbReference type="PANTHER" id="PTHR43798">
    <property type="entry name" value="MONOACYLGLYCEROL LIPASE"/>
    <property type="match status" value="1"/>
</dbReference>
<reference evidence="2 3" key="1">
    <citation type="submission" date="2018-01" db="EMBL/GenBank/DDBJ databases">
        <title>Halomonas endophytica sp. nov., isolated from storage liquid in the stems of Populus euphratica.</title>
        <authorList>
            <person name="Chen C."/>
        </authorList>
    </citation>
    <scope>NUCLEOTIDE SEQUENCE [LARGE SCALE GENOMIC DNA]</scope>
    <source>
        <strain evidence="2 3">MC28</strain>
    </source>
</reference>
<evidence type="ECO:0000313" key="3">
    <source>
        <dbReference type="Proteomes" id="UP000235803"/>
    </source>
</evidence>
<dbReference type="GO" id="GO:0016787">
    <property type="term" value="F:hydrolase activity"/>
    <property type="evidence" value="ECO:0007669"/>
    <property type="project" value="UniProtKB-KW"/>
</dbReference>
<dbReference type="InterPro" id="IPR029058">
    <property type="entry name" value="AB_hydrolase_fold"/>
</dbReference>
<evidence type="ECO:0000259" key="1">
    <source>
        <dbReference type="Pfam" id="PF12697"/>
    </source>
</evidence>
<dbReference type="AlphaFoldDB" id="A0A2N7U916"/>
<dbReference type="GO" id="GO:0016020">
    <property type="term" value="C:membrane"/>
    <property type="evidence" value="ECO:0007669"/>
    <property type="project" value="TreeGrafter"/>
</dbReference>
<dbReference type="Gene3D" id="3.40.50.1820">
    <property type="entry name" value="alpha/beta hydrolase"/>
    <property type="match status" value="1"/>
</dbReference>
<dbReference type="PANTHER" id="PTHR43798:SF33">
    <property type="entry name" value="HYDROLASE, PUTATIVE (AFU_ORTHOLOGUE AFUA_2G14860)-RELATED"/>
    <property type="match status" value="1"/>
</dbReference>
<protein>
    <submittedName>
        <fullName evidence="2">Alpha/beta hydrolase</fullName>
    </submittedName>
</protein>
<comment type="caution">
    <text evidence="2">The sequence shown here is derived from an EMBL/GenBank/DDBJ whole genome shotgun (WGS) entry which is preliminary data.</text>
</comment>
<accession>A0A2N7U916</accession>
<organism evidence="2 3">
    <name type="scientific">Billgrantia endophytica</name>
    <dbReference type="NCBI Taxonomy" id="2033802"/>
    <lineage>
        <taxon>Bacteria</taxon>
        <taxon>Pseudomonadati</taxon>
        <taxon>Pseudomonadota</taxon>
        <taxon>Gammaproteobacteria</taxon>
        <taxon>Oceanospirillales</taxon>
        <taxon>Halomonadaceae</taxon>
        <taxon>Billgrantia</taxon>
    </lineage>
</organism>
<dbReference type="InterPro" id="IPR000073">
    <property type="entry name" value="AB_hydrolase_1"/>
</dbReference>
<dbReference type="InterPro" id="IPR050266">
    <property type="entry name" value="AB_hydrolase_sf"/>
</dbReference>
<evidence type="ECO:0000313" key="2">
    <source>
        <dbReference type="EMBL" id="PMR76908.1"/>
    </source>
</evidence>
<dbReference type="OrthoDB" id="9780744at2"/>
<proteinExistence type="predicted"/>
<dbReference type="SUPFAM" id="SSF53474">
    <property type="entry name" value="alpha/beta-Hydrolases"/>
    <property type="match status" value="1"/>
</dbReference>
<keyword evidence="2" id="KW-0378">Hydrolase</keyword>
<sequence length="250" mass="27187">MTSLVLLSGWGVDARIWQPLAPYWPQGLNVQTPDWPGYGAPADTLQPVPATPDDMAGLARQMASKLPTDAVWVGWSLGGLLASSLLAYLPPPRALVMLGMGPRFCATDGVTDTELATFRRTFERNPDATWRHFLRWQLQGEPDSRTAYRRLLDLVGHKPSASCATLAAGLDLLARLDARHILATPPCPIHQVVGRNDPLLSGSIRQAADHILGDTGHCPMLTRPDRLARHLVAVLSRVDHATPLAMTLPP</sequence>
<dbReference type="Pfam" id="PF12697">
    <property type="entry name" value="Abhydrolase_6"/>
    <property type="match status" value="1"/>
</dbReference>